<evidence type="ECO:0000256" key="1">
    <source>
        <dbReference type="SAM" id="SignalP"/>
    </source>
</evidence>
<dbReference type="EMBL" id="LR593886">
    <property type="protein sequence ID" value="VTR97416.1"/>
    <property type="molecule type" value="Genomic_DNA"/>
</dbReference>
<evidence type="ECO:0000313" key="3">
    <source>
        <dbReference type="Proteomes" id="UP000464178"/>
    </source>
</evidence>
<sequence>MPGRRPLLALVACYAISLQACLHVSSTPSTSTPAPEPTTKITAKAPVEVETSTNTATRKDFAILPKVPGAVMPKTPSGNSAAMKTVPILTNPPGGVQTASGEPQPFPPFTPPPEPPLLAAVRAYIESRPDQAIEIIRTMDKNNQDFVLAVLPILARGASADLMNDQITTAALVEQLRGAIARLEPRAALKIEKFVFCSKVDGFGRYTPRSMAEPYKPNDRVNLYLELRNLSNQITSDGYRVHVRAEVEIRDAKENLVPQFQSTEQRVPVVRFEQDLVTRSPLSDFHVLYGFAAPAVPGVYTVTVKLSDATGRRVVKSQPAEFRVAGP</sequence>
<dbReference type="AlphaFoldDB" id="A0A6P2DA31"/>
<reference evidence="2 3" key="1">
    <citation type="submission" date="2019-05" db="EMBL/GenBank/DDBJ databases">
        <authorList>
            <consortium name="Science for Life Laboratories"/>
        </authorList>
    </citation>
    <scope>NUCLEOTIDE SEQUENCE [LARGE SCALE GENOMIC DNA]</scope>
    <source>
        <strain evidence="2">Soil9</strain>
    </source>
</reference>
<accession>A0A6P2DA31</accession>
<dbReference type="KEGG" id="gms:SOIL9_07290"/>
<dbReference type="Proteomes" id="UP000464178">
    <property type="component" value="Chromosome"/>
</dbReference>
<dbReference type="RefSeq" id="WP_162671194.1">
    <property type="nucleotide sequence ID" value="NZ_LR593886.1"/>
</dbReference>
<proteinExistence type="predicted"/>
<protein>
    <submittedName>
        <fullName evidence="2">Uncharacterized protein</fullName>
    </submittedName>
</protein>
<keyword evidence="3" id="KW-1185">Reference proteome</keyword>
<dbReference type="PROSITE" id="PS51257">
    <property type="entry name" value="PROKAR_LIPOPROTEIN"/>
    <property type="match status" value="1"/>
</dbReference>
<feature type="chain" id="PRO_5027116786" evidence="1">
    <location>
        <begin position="21"/>
        <end position="327"/>
    </location>
</feature>
<name>A0A6P2DA31_9BACT</name>
<gene>
    <name evidence="2" type="ORF">SOIL9_07290</name>
</gene>
<evidence type="ECO:0000313" key="2">
    <source>
        <dbReference type="EMBL" id="VTR97416.1"/>
    </source>
</evidence>
<feature type="signal peptide" evidence="1">
    <location>
        <begin position="1"/>
        <end position="20"/>
    </location>
</feature>
<organism evidence="2 3">
    <name type="scientific">Gemmata massiliana</name>
    <dbReference type="NCBI Taxonomy" id="1210884"/>
    <lineage>
        <taxon>Bacteria</taxon>
        <taxon>Pseudomonadati</taxon>
        <taxon>Planctomycetota</taxon>
        <taxon>Planctomycetia</taxon>
        <taxon>Gemmatales</taxon>
        <taxon>Gemmataceae</taxon>
        <taxon>Gemmata</taxon>
    </lineage>
</organism>
<keyword evidence="1" id="KW-0732">Signal</keyword>